<dbReference type="Proteomes" id="UP001214576">
    <property type="component" value="Unassembled WGS sequence"/>
</dbReference>
<gene>
    <name evidence="1" type="ORF">MG293_000465</name>
</gene>
<name>A0AAD4UQI1_OVIAM</name>
<comment type="caution">
    <text evidence="1">The sequence shown here is derived from an EMBL/GenBank/DDBJ whole genome shotgun (WGS) entry which is preliminary data.</text>
</comment>
<proteinExistence type="predicted"/>
<reference evidence="1" key="1">
    <citation type="submission" date="2022-03" db="EMBL/GenBank/DDBJ databases">
        <title>Genomic analyses of argali, domestic sheep and their hybrids provide insights into chromosomal evolution, heterosis and genetic basis of agronomic traits.</title>
        <authorList>
            <person name="Li M."/>
        </authorList>
    </citation>
    <scope>NUCLEOTIDE SEQUENCE</scope>
    <source>
        <strain evidence="1">CAU-MHL-2022a</strain>
        <tissue evidence="1">Skin</tissue>
    </source>
</reference>
<organism evidence="1 2">
    <name type="scientific">Ovis ammon polii</name>
    <dbReference type="NCBI Taxonomy" id="230172"/>
    <lineage>
        <taxon>Eukaryota</taxon>
        <taxon>Metazoa</taxon>
        <taxon>Chordata</taxon>
        <taxon>Craniata</taxon>
        <taxon>Vertebrata</taxon>
        <taxon>Euteleostomi</taxon>
        <taxon>Mammalia</taxon>
        <taxon>Eutheria</taxon>
        <taxon>Laurasiatheria</taxon>
        <taxon>Artiodactyla</taxon>
        <taxon>Ruminantia</taxon>
        <taxon>Pecora</taxon>
        <taxon>Bovidae</taxon>
        <taxon>Caprinae</taxon>
        <taxon>Ovis</taxon>
    </lineage>
</organism>
<protein>
    <submittedName>
        <fullName evidence="1">Uncharacterized protein</fullName>
    </submittedName>
</protein>
<evidence type="ECO:0000313" key="1">
    <source>
        <dbReference type="EMBL" id="KAI4548135.1"/>
    </source>
</evidence>
<evidence type="ECO:0000313" key="2">
    <source>
        <dbReference type="Proteomes" id="UP001214576"/>
    </source>
</evidence>
<accession>A0AAD4UQI1</accession>
<dbReference type="AlphaFoldDB" id="A0AAD4UQI1"/>
<keyword evidence="2" id="KW-1185">Reference proteome</keyword>
<sequence>MDYSSPGSTVHGIFLDALKEDDSESAFLDAGIAPLKMLKGRLSYWWLNMPSVGHSALQQHCPYFMNCQLLPLLPSAGKALKPNSDPARGCLTRHTSLFSWIIGYSLTNIDISLVSEEIEYGSMPEETLKNTNGIAYESSADSYLQGKSSYNSMC</sequence>
<dbReference type="EMBL" id="JAKZEL010000001">
    <property type="protein sequence ID" value="KAI4548135.1"/>
    <property type="molecule type" value="Genomic_DNA"/>
</dbReference>